<dbReference type="InterPro" id="IPR032875">
    <property type="entry name" value="Succ_CoA_lig_flav_dom"/>
</dbReference>
<evidence type="ECO:0000313" key="7">
    <source>
        <dbReference type="Proteomes" id="UP000781958"/>
    </source>
</evidence>
<dbReference type="PANTHER" id="PTHR43334:SF1">
    <property type="entry name" value="3-HYDROXYPROPIONATE--COA LIGASE [ADP-FORMING]"/>
    <property type="match status" value="1"/>
</dbReference>
<keyword evidence="3" id="KW-0547">Nucleotide-binding</keyword>
<dbReference type="Gene3D" id="3.40.630.30">
    <property type="match status" value="1"/>
</dbReference>
<dbReference type="Pfam" id="PF13607">
    <property type="entry name" value="Succ_CoA_lig"/>
    <property type="match status" value="1"/>
</dbReference>
<keyword evidence="2" id="KW-0436">Ligase</keyword>
<feature type="domain" description="N-acetyltransferase" evidence="5">
    <location>
        <begin position="608"/>
        <end position="764"/>
    </location>
</feature>
<dbReference type="EMBL" id="JAGINP010000037">
    <property type="protein sequence ID" value="MBP2296922.1"/>
    <property type="molecule type" value="Genomic_DNA"/>
</dbReference>
<sequence length="764" mass="79524">MPVRDLDALFRPKGVAVVADGDPPLARVAARNLAGGYGGVVQRVETSALGGLASVPELVLIAAPAERLPALVAQAGKGGAKAAILLGGHGDGDPNLADALKDAARGSGLRLLGPGSLGVAMPGKRFCAGAFHRAPPAGRVALVAQSGTLAGAVVDWAQRRSVGFSHVAVTGDGADIGPGDLLDYLAAQDDCHAILLVLDRPPEARRFVSAARAAARQRPVIVLRTGRGEGGDAVFDAAIRRAGLLRVFTLEELFDALETLAVAAPIRGDRLAIVANGRGVGRLAADALLDGIGRLAVPAGLSNPLDLGEGAEGAAYAGVLSRLCADPAVDAVLLLHAPTALVPAGEIARTVAAAIDTHSRTPVLTSWLGERDADHAAAELARHRIPVFDTPDRAVRAFQHALAFRRNQELLAETPRSTPEDVRPDLEAARRAVATAREAGRVALTEAEVGALLAAYGVPLGGADAVPGHDLAVGLSEDRHFGPVITVGHLTARLAGETAVALPPLTMTLACDALRRVPAVTLAEEEGLAPAARDAAAALLVKVAQIAVDLEDVAHLTLAPLRLGPEGPVVGGASVRLVEAGRRRAPFAILPYPSDLERPLPLADGRSLLVRPLVPEDEPAMKALFKRLTPAEIRLRFFTQKQELSHGIAARMSQLDYDREMGLAVADPGRPGTTALHGVVHLARAADGERAEFAIMLAHDMAGLGLGPVLMRRILDHARAKGLKEVYGEVLHENRAMLRLCEAFGFQRRSSPDDPGVTHVVLAL</sequence>
<proteinExistence type="predicted"/>
<evidence type="ECO:0000313" key="6">
    <source>
        <dbReference type="EMBL" id="MBP2296922.1"/>
    </source>
</evidence>
<comment type="caution">
    <text evidence="6">The sequence shown here is derived from an EMBL/GenBank/DDBJ whole genome shotgun (WGS) entry which is preliminary data.</text>
</comment>
<keyword evidence="7" id="KW-1185">Reference proteome</keyword>
<dbReference type="Pfam" id="PF13549">
    <property type="entry name" value="ATP-grasp_5"/>
    <property type="match status" value="1"/>
</dbReference>
<dbReference type="InterPro" id="IPR003781">
    <property type="entry name" value="CoA-bd"/>
</dbReference>
<dbReference type="SUPFAM" id="SSF52210">
    <property type="entry name" value="Succinyl-CoA synthetase domains"/>
    <property type="match status" value="2"/>
</dbReference>
<evidence type="ECO:0000256" key="1">
    <source>
        <dbReference type="ARBA" id="ARBA00022532"/>
    </source>
</evidence>
<organism evidence="6 7">
    <name type="scientific">Azospirillum rugosum</name>
    <dbReference type="NCBI Taxonomy" id="416170"/>
    <lineage>
        <taxon>Bacteria</taxon>
        <taxon>Pseudomonadati</taxon>
        <taxon>Pseudomonadota</taxon>
        <taxon>Alphaproteobacteria</taxon>
        <taxon>Rhodospirillales</taxon>
        <taxon>Azospirillaceae</taxon>
        <taxon>Azospirillum</taxon>
    </lineage>
</organism>
<dbReference type="InterPro" id="IPR036291">
    <property type="entry name" value="NAD(P)-bd_dom_sf"/>
</dbReference>
<dbReference type="InterPro" id="IPR016102">
    <property type="entry name" value="Succinyl-CoA_synth-like"/>
</dbReference>
<gene>
    <name evidence="6" type="ORF">J2851_006741</name>
</gene>
<dbReference type="InterPro" id="IPR051538">
    <property type="entry name" value="Acyl-CoA_Synth/Transferase"/>
</dbReference>
<dbReference type="SUPFAM" id="SSF51735">
    <property type="entry name" value="NAD(P)-binding Rossmann-fold domains"/>
    <property type="match status" value="1"/>
</dbReference>
<dbReference type="InterPro" id="IPR016181">
    <property type="entry name" value="Acyl_CoA_acyltransferase"/>
</dbReference>
<dbReference type="Pfam" id="PF13302">
    <property type="entry name" value="Acetyltransf_3"/>
    <property type="match status" value="1"/>
</dbReference>
<dbReference type="Gene3D" id="3.30.470.20">
    <property type="entry name" value="ATP-grasp fold, B domain"/>
    <property type="match status" value="1"/>
</dbReference>
<evidence type="ECO:0000256" key="3">
    <source>
        <dbReference type="ARBA" id="ARBA00022741"/>
    </source>
</evidence>
<keyword evidence="1" id="KW-0816">Tricarboxylic acid cycle</keyword>
<accession>A0ABS4SWS4</accession>
<evidence type="ECO:0000259" key="5">
    <source>
        <dbReference type="PROSITE" id="PS51186"/>
    </source>
</evidence>
<dbReference type="PANTHER" id="PTHR43334">
    <property type="entry name" value="ACETATE--COA LIGASE [ADP-FORMING]"/>
    <property type="match status" value="1"/>
</dbReference>
<protein>
    <submittedName>
        <fullName evidence="6">Acyl-CoA synthetase (NDP forming)/RimJ/RimL family protein N-acetyltransferase</fullName>
    </submittedName>
</protein>
<dbReference type="Gene3D" id="3.40.50.261">
    <property type="entry name" value="Succinyl-CoA synthetase domains"/>
    <property type="match status" value="2"/>
</dbReference>
<keyword evidence="4" id="KW-0067">ATP-binding</keyword>
<evidence type="ECO:0000256" key="2">
    <source>
        <dbReference type="ARBA" id="ARBA00022598"/>
    </source>
</evidence>
<name>A0ABS4SWS4_9PROT</name>
<dbReference type="RefSeq" id="WP_209772748.1">
    <property type="nucleotide sequence ID" value="NZ_JAGINP010000037.1"/>
</dbReference>
<reference evidence="6 7" key="1">
    <citation type="submission" date="2021-03" db="EMBL/GenBank/DDBJ databases">
        <title>Genomic Encyclopedia of Type Strains, Phase III (KMG-III): the genomes of soil and plant-associated and newly described type strains.</title>
        <authorList>
            <person name="Whitman W."/>
        </authorList>
    </citation>
    <scope>NUCLEOTIDE SEQUENCE [LARGE SCALE GENOMIC DNA]</scope>
    <source>
        <strain evidence="6 7">IMMIB AFH-6</strain>
    </source>
</reference>
<dbReference type="Gene3D" id="3.40.50.720">
    <property type="entry name" value="NAD(P)-binding Rossmann-like Domain"/>
    <property type="match status" value="1"/>
</dbReference>
<dbReference type="InterPro" id="IPR000182">
    <property type="entry name" value="GNAT_dom"/>
</dbReference>
<evidence type="ECO:0000256" key="4">
    <source>
        <dbReference type="ARBA" id="ARBA00022840"/>
    </source>
</evidence>
<dbReference type="SUPFAM" id="SSF55729">
    <property type="entry name" value="Acyl-CoA N-acyltransferases (Nat)"/>
    <property type="match status" value="1"/>
</dbReference>
<dbReference type="Proteomes" id="UP000781958">
    <property type="component" value="Unassembled WGS sequence"/>
</dbReference>
<dbReference type="Pfam" id="PF13380">
    <property type="entry name" value="CoA_binding_2"/>
    <property type="match status" value="1"/>
</dbReference>
<dbReference type="PROSITE" id="PS51186">
    <property type="entry name" value="GNAT"/>
    <property type="match status" value="1"/>
</dbReference>